<evidence type="ECO:0000313" key="2">
    <source>
        <dbReference type="EMBL" id="ENH70776.1"/>
    </source>
</evidence>
<organism evidence="2 3">
    <name type="scientific">Fusarium oxysporum f. sp. cubense (strain race 1)</name>
    <name type="common">Panama disease fungus</name>
    <dbReference type="NCBI Taxonomy" id="1229664"/>
    <lineage>
        <taxon>Eukaryota</taxon>
        <taxon>Fungi</taxon>
        <taxon>Dikarya</taxon>
        <taxon>Ascomycota</taxon>
        <taxon>Pezizomycotina</taxon>
        <taxon>Sordariomycetes</taxon>
        <taxon>Hypocreomycetidae</taxon>
        <taxon>Hypocreales</taxon>
        <taxon>Nectriaceae</taxon>
        <taxon>Fusarium</taxon>
        <taxon>Fusarium oxysporum species complex</taxon>
    </lineage>
</organism>
<dbReference type="VEuPathDB" id="FungiDB:FOC1_g10005076"/>
<feature type="non-terminal residue" evidence="2">
    <location>
        <position position="1"/>
    </location>
</feature>
<feature type="compositionally biased region" description="Basic and acidic residues" evidence="1">
    <location>
        <begin position="1"/>
        <end position="11"/>
    </location>
</feature>
<dbReference type="AlphaFoldDB" id="N4UPN3"/>
<reference evidence="3" key="2">
    <citation type="journal article" date="2014" name="PLoS ONE">
        <title>Genome and Transcriptome Analysis of the Fungal Pathogen Fusarium oxysporum f. sp. cubense Causing Banana Vascular Wilt Disease.</title>
        <authorList>
            <person name="Guo L."/>
            <person name="Han L."/>
            <person name="Yang L."/>
            <person name="Zeng H."/>
            <person name="Fan D."/>
            <person name="Zhu Y."/>
            <person name="Feng Y."/>
            <person name="Wang G."/>
            <person name="Peng C."/>
            <person name="Jiang X."/>
            <person name="Zhou D."/>
            <person name="Ni P."/>
            <person name="Liang C."/>
            <person name="Liu L."/>
            <person name="Wang J."/>
            <person name="Mao C."/>
            <person name="Fang X."/>
            <person name="Peng M."/>
            <person name="Huang J."/>
        </authorList>
    </citation>
    <scope>NUCLEOTIDE SEQUENCE [LARGE SCALE GENOMIC DNA]</scope>
    <source>
        <strain evidence="3">race 1</strain>
    </source>
</reference>
<reference evidence="3" key="1">
    <citation type="submission" date="2012-09" db="EMBL/GenBank/DDBJ databases">
        <title>Genome sequencing and comparative transcriptomics of race 1 and race 4 of banana pathogen: Fusarium oxysporum f. sp. cubense.</title>
        <authorList>
            <person name="Fang X."/>
            <person name="Huang J."/>
        </authorList>
    </citation>
    <scope>NUCLEOTIDE SEQUENCE [LARGE SCALE GENOMIC DNA]</scope>
    <source>
        <strain evidence="3">race 1</strain>
    </source>
</reference>
<name>N4UPN3_FUSC1</name>
<sequence>QGCVERKKGGQDGDPDISVAHATSGKEGSRMLLGIKIFRGISTAKSRGNGHLWDLAWIEKSLPITKPLGESLISFVLLP</sequence>
<feature type="region of interest" description="Disordered" evidence="1">
    <location>
        <begin position="1"/>
        <end position="22"/>
    </location>
</feature>
<accession>N4UPN3</accession>
<dbReference type="Proteomes" id="UP000016928">
    <property type="component" value="Unassembled WGS sequence"/>
</dbReference>
<protein>
    <submittedName>
        <fullName evidence="2">Uncharacterized protein</fullName>
    </submittedName>
</protein>
<gene>
    <name evidence="2" type="ORF">FOC1_g10005076</name>
</gene>
<proteinExistence type="predicted"/>
<dbReference type="EMBL" id="KB730180">
    <property type="protein sequence ID" value="ENH70776.1"/>
    <property type="molecule type" value="Genomic_DNA"/>
</dbReference>
<dbReference type="HOGENOM" id="CLU_166280_0_0_1"/>
<evidence type="ECO:0000256" key="1">
    <source>
        <dbReference type="SAM" id="MobiDB-lite"/>
    </source>
</evidence>
<evidence type="ECO:0000313" key="3">
    <source>
        <dbReference type="Proteomes" id="UP000016928"/>
    </source>
</evidence>